<dbReference type="OrthoDB" id="9804072at2"/>
<evidence type="ECO:0000256" key="1">
    <source>
        <dbReference type="ARBA" id="ARBA00022898"/>
    </source>
</evidence>
<evidence type="ECO:0000313" key="6">
    <source>
        <dbReference type="EMBL" id="ADR33592.1"/>
    </source>
</evidence>
<keyword evidence="7" id="KW-1185">Reference proteome</keyword>
<reference evidence="6 7" key="1">
    <citation type="journal article" date="2012" name="Stand. Genomic Sci.">
        <title>Complete genome sequence of the sulfur compounds oxidizing chemolithoautotroph Sulfuricurvum kujiense type strain (YK-1(T)).</title>
        <authorList>
            <person name="Han C."/>
            <person name="Kotsyurbenko O."/>
            <person name="Chertkov O."/>
            <person name="Held B."/>
            <person name="Lapidus A."/>
            <person name="Nolan M."/>
            <person name="Lucas S."/>
            <person name="Hammon N."/>
            <person name="Deshpande S."/>
            <person name="Cheng J.F."/>
            <person name="Tapia R."/>
            <person name="Goodwin L.A."/>
            <person name="Pitluck S."/>
            <person name="Liolios K."/>
            <person name="Pagani I."/>
            <person name="Ivanova N."/>
            <person name="Mavromatis K."/>
            <person name="Mikhailova N."/>
            <person name="Pati A."/>
            <person name="Chen A."/>
            <person name="Palaniappan K."/>
            <person name="Land M."/>
            <person name="Hauser L."/>
            <person name="Chang Y.J."/>
            <person name="Jeffries C.D."/>
            <person name="Brambilla E.M."/>
            <person name="Rohde M."/>
            <person name="Spring S."/>
            <person name="Sikorski J."/>
            <person name="Goker M."/>
            <person name="Woyke T."/>
            <person name="Bristow J."/>
            <person name="Eisen J.A."/>
            <person name="Markowitz V."/>
            <person name="Hugenholtz P."/>
            <person name="Kyrpides N.C."/>
            <person name="Klenk H.P."/>
            <person name="Detter J.C."/>
        </authorList>
    </citation>
    <scope>NUCLEOTIDE SEQUENCE [LARGE SCALE GENOMIC DNA]</scope>
    <source>
        <strain evidence="7">ATCC BAA-921 / DSM 16994 / JCM 11577 / YK-1</strain>
    </source>
</reference>
<dbReference type="STRING" id="709032.Sulku_0928"/>
<dbReference type="FunFam" id="3.20.20.10:FF:000018">
    <property type="entry name" value="Pyridoxal phosphate homeostasis protein"/>
    <property type="match status" value="1"/>
</dbReference>
<dbReference type="Proteomes" id="UP000008721">
    <property type="component" value="Chromosome"/>
</dbReference>
<dbReference type="eggNOG" id="COG0325">
    <property type="taxonomic scope" value="Bacteria"/>
</dbReference>
<evidence type="ECO:0000256" key="3">
    <source>
        <dbReference type="PIRSR" id="PIRSR004848-1"/>
    </source>
</evidence>
<comment type="similarity">
    <text evidence="2 4">Belongs to the pyridoxal phosphate-binding protein YggS/PROSC family.</text>
</comment>
<dbReference type="RefSeq" id="WP_013459789.1">
    <property type="nucleotide sequence ID" value="NC_014762.1"/>
</dbReference>
<dbReference type="CDD" id="cd00635">
    <property type="entry name" value="PLPDE_III_YBL036c_like"/>
    <property type="match status" value="1"/>
</dbReference>
<evidence type="ECO:0000313" key="7">
    <source>
        <dbReference type="Proteomes" id="UP000008721"/>
    </source>
</evidence>
<dbReference type="SUPFAM" id="SSF51419">
    <property type="entry name" value="PLP-binding barrel"/>
    <property type="match status" value="1"/>
</dbReference>
<name>E4U2E2_SULKY</name>
<sequence>MTLLEQKRHFDHIIEKVEKARLRVSDHHIVKIVAASKYVDAEAIKSLYDIGQRAFGENKVQDLINKSEQLKDLPIEWHFIGTLQKNKINHLLSVRPHLLHSIDSIELAHALNERLERDEMYLRALVQINSAYEESKSGFFPEEINEKYAQIMQECPRLKLQGVMSIGAHVDDPVLIRKSFETTRRIFETLPQATICSMGMSSDFELAIECGSTMIRLGSILFPK</sequence>
<keyword evidence="1 2" id="KW-0663">Pyridoxal phosphate</keyword>
<feature type="modified residue" description="N6-(pyridoxal phosphate)lysine" evidence="2 3">
    <location>
        <position position="37"/>
    </location>
</feature>
<dbReference type="InterPro" id="IPR011078">
    <property type="entry name" value="PyrdxlP_homeostasis"/>
</dbReference>
<dbReference type="Pfam" id="PF01168">
    <property type="entry name" value="Ala_racemase_N"/>
    <property type="match status" value="1"/>
</dbReference>
<feature type="domain" description="Alanine racemase N-terminal" evidence="5">
    <location>
        <begin position="12"/>
        <end position="222"/>
    </location>
</feature>
<organism evidence="6 7">
    <name type="scientific">Sulfuricurvum kujiense (strain ATCC BAA-921 / DSM 16994 / JCM 11577 / YK-1)</name>
    <dbReference type="NCBI Taxonomy" id="709032"/>
    <lineage>
        <taxon>Bacteria</taxon>
        <taxon>Pseudomonadati</taxon>
        <taxon>Campylobacterota</taxon>
        <taxon>Epsilonproteobacteria</taxon>
        <taxon>Campylobacterales</taxon>
        <taxon>Sulfurimonadaceae</taxon>
        <taxon>Sulfuricurvum</taxon>
    </lineage>
</organism>
<evidence type="ECO:0000256" key="4">
    <source>
        <dbReference type="RuleBase" id="RU004514"/>
    </source>
</evidence>
<dbReference type="AlphaFoldDB" id="E4U2E2"/>
<comment type="cofactor">
    <cofactor evidence="3">
        <name>pyridoxal 5'-phosphate</name>
        <dbReference type="ChEBI" id="CHEBI:597326"/>
    </cofactor>
</comment>
<dbReference type="PIRSF" id="PIRSF004848">
    <property type="entry name" value="YBL036c_PLPDEIII"/>
    <property type="match status" value="1"/>
</dbReference>
<gene>
    <name evidence="6" type="ordered locus">Sulku_0928</name>
</gene>
<evidence type="ECO:0000259" key="5">
    <source>
        <dbReference type="Pfam" id="PF01168"/>
    </source>
</evidence>
<dbReference type="InterPro" id="IPR029066">
    <property type="entry name" value="PLP-binding_barrel"/>
</dbReference>
<accession>E4U2E2</accession>
<dbReference type="PROSITE" id="PS01211">
    <property type="entry name" value="UPF0001"/>
    <property type="match status" value="1"/>
</dbReference>
<protein>
    <recommendedName>
        <fullName evidence="2">Pyridoxal phosphate homeostasis protein</fullName>
        <shortName evidence="2">PLP homeostasis protein</shortName>
    </recommendedName>
</protein>
<proteinExistence type="inferred from homology"/>
<dbReference type="InterPro" id="IPR001608">
    <property type="entry name" value="Ala_racemase_N"/>
</dbReference>
<dbReference type="HOGENOM" id="CLU_059988_1_0_7"/>
<dbReference type="KEGG" id="sku:Sulku_0928"/>
<dbReference type="PANTHER" id="PTHR10146">
    <property type="entry name" value="PROLINE SYNTHETASE CO-TRANSCRIBED BACTERIAL HOMOLOG PROTEIN"/>
    <property type="match status" value="1"/>
</dbReference>
<dbReference type="GO" id="GO:0030170">
    <property type="term" value="F:pyridoxal phosphate binding"/>
    <property type="evidence" value="ECO:0007669"/>
    <property type="project" value="UniProtKB-UniRule"/>
</dbReference>
<dbReference type="EMBL" id="CP002355">
    <property type="protein sequence ID" value="ADR33592.1"/>
    <property type="molecule type" value="Genomic_DNA"/>
</dbReference>
<dbReference type="NCBIfam" id="TIGR00044">
    <property type="entry name" value="YggS family pyridoxal phosphate-dependent enzyme"/>
    <property type="match status" value="1"/>
</dbReference>
<dbReference type="PANTHER" id="PTHR10146:SF14">
    <property type="entry name" value="PYRIDOXAL PHOSPHATE HOMEOSTASIS PROTEIN"/>
    <property type="match status" value="1"/>
</dbReference>
<dbReference type="HAMAP" id="MF_02087">
    <property type="entry name" value="PLP_homeostasis"/>
    <property type="match status" value="1"/>
</dbReference>
<evidence type="ECO:0000256" key="2">
    <source>
        <dbReference type="HAMAP-Rule" id="MF_02087"/>
    </source>
</evidence>
<comment type="function">
    <text evidence="2">Pyridoxal 5'-phosphate (PLP)-binding protein, which is involved in PLP homeostasis.</text>
</comment>
<dbReference type="Gene3D" id="3.20.20.10">
    <property type="entry name" value="Alanine racemase"/>
    <property type="match status" value="1"/>
</dbReference>